<accession>A0A1R3ICS8</accession>
<evidence type="ECO:0000256" key="1">
    <source>
        <dbReference type="SAM" id="SignalP"/>
    </source>
</evidence>
<dbReference type="Pfam" id="PF20167">
    <property type="entry name" value="Transposase_32"/>
    <property type="match status" value="1"/>
</dbReference>
<dbReference type="EMBL" id="AWUE01018442">
    <property type="protein sequence ID" value="OMO80364.1"/>
    <property type="molecule type" value="Genomic_DNA"/>
</dbReference>
<keyword evidence="1" id="KW-0732">Signal</keyword>
<name>A0A1R3ICS8_9ROSI</name>
<evidence type="ECO:0000313" key="4">
    <source>
        <dbReference type="Proteomes" id="UP000187203"/>
    </source>
</evidence>
<gene>
    <name evidence="3" type="ORF">COLO4_24132</name>
</gene>
<organism evidence="3 4">
    <name type="scientific">Corchorus olitorius</name>
    <dbReference type="NCBI Taxonomy" id="93759"/>
    <lineage>
        <taxon>Eukaryota</taxon>
        <taxon>Viridiplantae</taxon>
        <taxon>Streptophyta</taxon>
        <taxon>Embryophyta</taxon>
        <taxon>Tracheophyta</taxon>
        <taxon>Spermatophyta</taxon>
        <taxon>Magnoliopsida</taxon>
        <taxon>eudicotyledons</taxon>
        <taxon>Gunneridae</taxon>
        <taxon>Pentapetalae</taxon>
        <taxon>rosids</taxon>
        <taxon>malvids</taxon>
        <taxon>Malvales</taxon>
        <taxon>Malvaceae</taxon>
        <taxon>Grewioideae</taxon>
        <taxon>Apeibeae</taxon>
        <taxon>Corchorus</taxon>
    </lineage>
</organism>
<keyword evidence="4" id="KW-1185">Reference proteome</keyword>
<feature type="domain" description="Putative plant transposon protein" evidence="2">
    <location>
        <begin position="98"/>
        <end position="278"/>
    </location>
</feature>
<comment type="caution">
    <text evidence="3">The sequence shown here is derived from an EMBL/GenBank/DDBJ whole genome shotgun (WGS) entry which is preliminary data.</text>
</comment>
<feature type="signal peptide" evidence="1">
    <location>
        <begin position="1"/>
        <end position="16"/>
    </location>
</feature>
<sequence>MLLSFTLLSFPIFARANPRSSPASFLSASLWIRSLAALSSLQKNLIHTISKDHFRDGWHKLRYESLDDSKLLETTSLDWNSLSKNPEYDSLYKKLENVGWIGLTQLLNEKASATAVKEFYTSLILKENEYTGKHTWNKEDLFAFICGEEVIVTANMIGLLLKIEGTEGDNEPSKSFDYNDAWETISGKKEKFPDSQAKRKLLNVQAKLLHHFIGNSLWYKQGSLEYINQKDIWLLHCVWTGIKVNLAQIIINEIKKTTSKSSMHCGFGPLVTALGQIAQTKMHQHKDMRVICSPLSFKSQIRFVQTTVKDSQVA</sequence>
<proteinExistence type="predicted"/>
<dbReference type="AlphaFoldDB" id="A0A1R3ICS8"/>
<protein>
    <submittedName>
        <fullName evidence="3">Resistance protein MG13</fullName>
    </submittedName>
</protein>
<evidence type="ECO:0000259" key="2">
    <source>
        <dbReference type="Pfam" id="PF20167"/>
    </source>
</evidence>
<reference evidence="4" key="1">
    <citation type="submission" date="2013-09" db="EMBL/GenBank/DDBJ databases">
        <title>Corchorus olitorius genome sequencing.</title>
        <authorList>
            <person name="Alam M."/>
            <person name="Haque M.S."/>
            <person name="Islam M.S."/>
            <person name="Emdad E.M."/>
            <person name="Islam M.M."/>
            <person name="Ahmed B."/>
            <person name="Halim A."/>
            <person name="Hossen Q.M.M."/>
            <person name="Hossain M.Z."/>
            <person name="Ahmed R."/>
            <person name="Khan M.M."/>
            <person name="Islam R."/>
            <person name="Rashid M.M."/>
            <person name="Khan S.A."/>
            <person name="Rahman M.S."/>
            <person name="Alam M."/>
            <person name="Yahiya A.S."/>
            <person name="Khan M.S."/>
            <person name="Azam M.S."/>
            <person name="Haque T."/>
            <person name="Lashkar M.Z.H."/>
            <person name="Akhand A.I."/>
            <person name="Morshed G."/>
            <person name="Roy S."/>
            <person name="Uddin K.S."/>
            <person name="Rabeya T."/>
            <person name="Hossain A.S."/>
            <person name="Chowdhury A."/>
            <person name="Snigdha A.R."/>
            <person name="Mortoza M.S."/>
            <person name="Matin S.A."/>
            <person name="Hoque S.M.E."/>
            <person name="Islam M.K."/>
            <person name="Roy D.K."/>
            <person name="Haider R."/>
            <person name="Moosa M.M."/>
            <person name="Elias S.M."/>
            <person name="Hasan A.M."/>
            <person name="Jahan S."/>
            <person name="Shafiuddin M."/>
            <person name="Mahmood N."/>
            <person name="Shommy N.S."/>
        </authorList>
    </citation>
    <scope>NUCLEOTIDE SEQUENCE [LARGE SCALE GENOMIC DNA]</scope>
    <source>
        <strain evidence="4">cv. O-4</strain>
    </source>
</reference>
<evidence type="ECO:0000313" key="3">
    <source>
        <dbReference type="EMBL" id="OMO80364.1"/>
    </source>
</evidence>
<dbReference type="InterPro" id="IPR046796">
    <property type="entry name" value="Transposase_32_dom"/>
</dbReference>
<feature type="chain" id="PRO_5012684037" evidence="1">
    <location>
        <begin position="17"/>
        <end position="314"/>
    </location>
</feature>
<dbReference type="Proteomes" id="UP000187203">
    <property type="component" value="Unassembled WGS sequence"/>
</dbReference>